<evidence type="ECO:0000313" key="5">
    <source>
        <dbReference type="Proteomes" id="UP001499884"/>
    </source>
</evidence>
<evidence type="ECO:0000256" key="2">
    <source>
        <dbReference type="PROSITE-ProRule" id="PRU00335"/>
    </source>
</evidence>
<accession>A0ABP7EIT3</accession>
<evidence type="ECO:0000256" key="1">
    <source>
        <dbReference type="ARBA" id="ARBA00023125"/>
    </source>
</evidence>
<dbReference type="Gene3D" id="1.10.10.60">
    <property type="entry name" value="Homeodomain-like"/>
    <property type="match status" value="1"/>
</dbReference>
<dbReference type="InterPro" id="IPR036271">
    <property type="entry name" value="Tet_transcr_reg_TetR-rel_C_sf"/>
</dbReference>
<dbReference type="InterPro" id="IPR050109">
    <property type="entry name" value="HTH-type_TetR-like_transc_reg"/>
</dbReference>
<dbReference type="Gene3D" id="1.10.357.10">
    <property type="entry name" value="Tetracycline Repressor, domain 2"/>
    <property type="match status" value="1"/>
</dbReference>
<dbReference type="PROSITE" id="PS50977">
    <property type="entry name" value="HTH_TETR_2"/>
    <property type="match status" value="1"/>
</dbReference>
<protein>
    <submittedName>
        <fullName evidence="4">TetR/AcrR family transcriptional regulator</fullName>
    </submittedName>
</protein>
<dbReference type="PANTHER" id="PTHR30055:SF235">
    <property type="entry name" value="TRANSCRIPTIONAL REGULATORY PROTEIN"/>
    <property type="match status" value="1"/>
</dbReference>
<sequence>MTDASAAPGRPPRKRDSAATKQAILDAAREVFTRSGYDAAGMREIAGLAGVDPRLIGRYFGSKELLFTRVVADAYAGHLMMTPEANAETARSLLTDPTRAHQDGMLLTLRSASSERAAEIMRESLERNFQQELADALEGPHAASRAAVLVAICTGVQFMRNVLHNSALADGDPEVLAEFLTKALNAVAVAPPAAK</sequence>
<reference evidence="5" key="1">
    <citation type="journal article" date="2019" name="Int. J. Syst. Evol. Microbiol.">
        <title>The Global Catalogue of Microorganisms (GCM) 10K type strain sequencing project: providing services to taxonomists for standard genome sequencing and annotation.</title>
        <authorList>
            <consortium name="The Broad Institute Genomics Platform"/>
            <consortium name="The Broad Institute Genome Sequencing Center for Infectious Disease"/>
            <person name="Wu L."/>
            <person name="Ma J."/>
        </authorList>
    </citation>
    <scope>NUCLEOTIDE SEQUENCE [LARGE SCALE GENOMIC DNA]</scope>
    <source>
        <strain evidence="5">JCM 30846</strain>
    </source>
</reference>
<gene>
    <name evidence="4" type="ORF">GCM10023082_14100</name>
</gene>
<dbReference type="InterPro" id="IPR041678">
    <property type="entry name" value="TetR_C_16"/>
</dbReference>
<evidence type="ECO:0000313" key="4">
    <source>
        <dbReference type="EMBL" id="GAA3717734.1"/>
    </source>
</evidence>
<dbReference type="InterPro" id="IPR009057">
    <property type="entry name" value="Homeodomain-like_sf"/>
</dbReference>
<keyword evidence="1 2" id="KW-0238">DNA-binding</keyword>
<dbReference type="Proteomes" id="UP001499884">
    <property type="component" value="Unassembled WGS sequence"/>
</dbReference>
<feature type="domain" description="HTH tetR-type" evidence="3">
    <location>
        <begin position="18"/>
        <end position="78"/>
    </location>
</feature>
<dbReference type="Pfam" id="PF00440">
    <property type="entry name" value="TetR_N"/>
    <property type="match status" value="1"/>
</dbReference>
<comment type="caution">
    <text evidence="4">The sequence shown here is derived from an EMBL/GenBank/DDBJ whole genome shotgun (WGS) entry which is preliminary data.</text>
</comment>
<keyword evidence="5" id="KW-1185">Reference proteome</keyword>
<dbReference type="RefSeq" id="WP_345642681.1">
    <property type="nucleotide sequence ID" value="NZ_BAABEP010000006.1"/>
</dbReference>
<dbReference type="SUPFAM" id="SSF48498">
    <property type="entry name" value="Tetracyclin repressor-like, C-terminal domain"/>
    <property type="match status" value="1"/>
</dbReference>
<dbReference type="InterPro" id="IPR001647">
    <property type="entry name" value="HTH_TetR"/>
</dbReference>
<dbReference type="PANTHER" id="PTHR30055">
    <property type="entry name" value="HTH-TYPE TRANSCRIPTIONAL REGULATOR RUTR"/>
    <property type="match status" value="1"/>
</dbReference>
<dbReference type="EMBL" id="BAABEP010000006">
    <property type="protein sequence ID" value="GAA3717734.1"/>
    <property type="molecule type" value="Genomic_DNA"/>
</dbReference>
<name>A0ABP7EIT3_9ACTN</name>
<dbReference type="PRINTS" id="PR00455">
    <property type="entry name" value="HTHTETR"/>
</dbReference>
<organism evidence="4 5">
    <name type="scientific">Streptomyces tremellae</name>
    <dbReference type="NCBI Taxonomy" id="1124239"/>
    <lineage>
        <taxon>Bacteria</taxon>
        <taxon>Bacillati</taxon>
        <taxon>Actinomycetota</taxon>
        <taxon>Actinomycetes</taxon>
        <taxon>Kitasatosporales</taxon>
        <taxon>Streptomycetaceae</taxon>
        <taxon>Streptomyces</taxon>
    </lineage>
</organism>
<proteinExistence type="predicted"/>
<feature type="DNA-binding region" description="H-T-H motif" evidence="2">
    <location>
        <begin position="41"/>
        <end position="60"/>
    </location>
</feature>
<dbReference type="SUPFAM" id="SSF46689">
    <property type="entry name" value="Homeodomain-like"/>
    <property type="match status" value="1"/>
</dbReference>
<dbReference type="Pfam" id="PF17920">
    <property type="entry name" value="TetR_C_16"/>
    <property type="match status" value="1"/>
</dbReference>
<evidence type="ECO:0000259" key="3">
    <source>
        <dbReference type="PROSITE" id="PS50977"/>
    </source>
</evidence>